<name>A0A803MTX3_CHEQI</name>
<dbReference type="InterPro" id="IPR053085">
    <property type="entry name" value="Jasmonate-induced_protein"/>
</dbReference>
<accession>A0A803MTX3</accession>
<evidence type="ECO:0000313" key="1">
    <source>
        <dbReference type="EnsemblPlants" id="AUR62035114-RA:cds"/>
    </source>
</evidence>
<dbReference type="OrthoDB" id="1799913at2759"/>
<reference evidence="1" key="2">
    <citation type="submission" date="2021-03" db="UniProtKB">
        <authorList>
            <consortium name="EnsemblPlants"/>
        </authorList>
    </citation>
    <scope>IDENTIFICATION</scope>
</reference>
<evidence type="ECO:0000313" key="2">
    <source>
        <dbReference type="Proteomes" id="UP000596660"/>
    </source>
</evidence>
<gene>
    <name evidence="1" type="primary">LOC110703577</name>
</gene>
<dbReference type="GeneID" id="110703577"/>
<dbReference type="RefSeq" id="XP_021737050.1">
    <property type="nucleotide sequence ID" value="XM_021881358.1"/>
</dbReference>
<dbReference type="Gramene" id="AUR62035114-RA">
    <property type="protein sequence ID" value="AUR62035114-RA:cds"/>
    <property type="gene ID" value="AUR62035114"/>
</dbReference>
<dbReference type="PANTHER" id="PTHR36482:SF6">
    <property type="entry name" value="JASMONATE-INDUCED PROTEIN HOMOLOG"/>
    <property type="match status" value="1"/>
</dbReference>
<protein>
    <submittedName>
        <fullName evidence="1">Uncharacterized protein</fullName>
    </submittedName>
</protein>
<organism evidence="1 2">
    <name type="scientific">Chenopodium quinoa</name>
    <name type="common">Quinoa</name>
    <dbReference type="NCBI Taxonomy" id="63459"/>
    <lineage>
        <taxon>Eukaryota</taxon>
        <taxon>Viridiplantae</taxon>
        <taxon>Streptophyta</taxon>
        <taxon>Embryophyta</taxon>
        <taxon>Tracheophyta</taxon>
        <taxon>Spermatophyta</taxon>
        <taxon>Magnoliopsida</taxon>
        <taxon>eudicotyledons</taxon>
        <taxon>Gunneridae</taxon>
        <taxon>Pentapetalae</taxon>
        <taxon>Caryophyllales</taxon>
        <taxon>Chenopodiaceae</taxon>
        <taxon>Chenopodioideae</taxon>
        <taxon>Atripliceae</taxon>
        <taxon>Chenopodium</taxon>
    </lineage>
</organism>
<accession>A0A803NDY9</accession>
<dbReference type="Gramene" id="AUR62044336-RA">
    <property type="protein sequence ID" value="AUR62044336-RA:cds"/>
    <property type="gene ID" value="AUR62044336"/>
</dbReference>
<sequence length="189" mass="20966">MNRQIEVECVTNKENEMQKAEAKVIEKPIIRNNRQGHRAALVGMSNETKDIGLMFLQYNDWYGSVVSFYPSGMSPKTSDNFGHSPDPVYGSKGAVVYYGQVNQTTQGAWLLAWSAPIVTGGAVPPNNQVYVETGNKKDFDNIDWNVIEEKLDKSSKESNYTDQTTGCTAFAEINPNDDSALILATFNAR</sequence>
<proteinExistence type="predicted"/>
<keyword evidence="2" id="KW-1185">Reference proteome</keyword>
<dbReference type="KEGG" id="cqi:110703577"/>
<dbReference type="OMA" id="YENIDWA"/>
<dbReference type="Proteomes" id="UP000596660">
    <property type="component" value="Unplaced"/>
</dbReference>
<dbReference type="AlphaFoldDB" id="A0A803MTX3"/>
<dbReference type="SMR" id="A0A803MTX3"/>
<dbReference type="EnsemblPlants" id="AUR62035114-RA">
    <property type="protein sequence ID" value="AUR62035114-RA:cds"/>
    <property type="gene ID" value="AUR62035114"/>
</dbReference>
<reference evidence="1" key="1">
    <citation type="journal article" date="2017" name="Nature">
        <title>The genome of Chenopodium quinoa.</title>
        <authorList>
            <person name="Jarvis D.E."/>
            <person name="Ho Y.S."/>
            <person name="Lightfoot D.J."/>
            <person name="Schmoeckel S.M."/>
            <person name="Li B."/>
            <person name="Borm T.J.A."/>
            <person name="Ohyanagi H."/>
            <person name="Mineta K."/>
            <person name="Michell C.T."/>
            <person name="Saber N."/>
            <person name="Kharbatia N.M."/>
            <person name="Rupper R.R."/>
            <person name="Sharp A.R."/>
            <person name="Dally N."/>
            <person name="Boughton B.A."/>
            <person name="Woo Y.H."/>
            <person name="Gao G."/>
            <person name="Schijlen E.G.W.M."/>
            <person name="Guo X."/>
            <person name="Momin A.A."/>
            <person name="Negrao S."/>
            <person name="Al-Babili S."/>
            <person name="Gehring C."/>
            <person name="Roessner U."/>
            <person name="Jung C."/>
            <person name="Murphy K."/>
            <person name="Arold S.T."/>
            <person name="Gojobori T."/>
            <person name="van der Linden C.G."/>
            <person name="van Loo E.N."/>
            <person name="Jellen E.N."/>
            <person name="Maughan P.J."/>
            <person name="Tester M."/>
        </authorList>
    </citation>
    <scope>NUCLEOTIDE SEQUENCE [LARGE SCALE GENOMIC DNA]</scope>
    <source>
        <strain evidence="1">cv. PI 614886</strain>
    </source>
</reference>
<dbReference type="PANTHER" id="PTHR36482">
    <property type="entry name" value="OSJNBA0024J22.15 PROTEIN"/>
    <property type="match status" value="1"/>
</dbReference>
<dbReference type="EnsemblPlants" id="AUR62044336-RA">
    <property type="protein sequence ID" value="AUR62044336-RA:cds"/>
    <property type="gene ID" value="AUR62044336"/>
</dbReference>
<dbReference type="KEGG" id="cqi:110693120"/>